<accession>A0A517PTM7</accession>
<keyword evidence="4" id="KW-0812">Transmembrane</keyword>
<dbReference type="InterPro" id="IPR019734">
    <property type="entry name" value="TPR_rpt"/>
</dbReference>
<dbReference type="Pfam" id="PF13432">
    <property type="entry name" value="TPR_16"/>
    <property type="match status" value="1"/>
</dbReference>
<dbReference type="OrthoDB" id="265874at2"/>
<dbReference type="SMART" id="SM00028">
    <property type="entry name" value="TPR"/>
    <property type="match status" value="7"/>
</dbReference>
<evidence type="ECO:0000256" key="3">
    <source>
        <dbReference type="PROSITE-ProRule" id="PRU00339"/>
    </source>
</evidence>
<evidence type="ECO:0000313" key="5">
    <source>
        <dbReference type="EMBL" id="QDT22718.1"/>
    </source>
</evidence>
<dbReference type="RefSeq" id="WP_145189016.1">
    <property type="nucleotide sequence ID" value="NZ_CP036266.1"/>
</dbReference>
<dbReference type="PANTHER" id="PTHR45586">
    <property type="entry name" value="TPR REPEAT-CONTAINING PROTEIN PA4667"/>
    <property type="match status" value="1"/>
</dbReference>
<feature type="repeat" description="TPR" evidence="3">
    <location>
        <begin position="214"/>
        <end position="247"/>
    </location>
</feature>
<dbReference type="Proteomes" id="UP000320421">
    <property type="component" value="Chromosome"/>
</dbReference>
<dbReference type="AlphaFoldDB" id="A0A517PTM7"/>
<keyword evidence="2 3" id="KW-0802">TPR repeat</keyword>
<name>A0A517PTM7_9PLAN</name>
<feature type="repeat" description="TPR" evidence="3">
    <location>
        <begin position="298"/>
        <end position="331"/>
    </location>
</feature>
<sequence>MAAPEVQSEISEPSVSRRRVVKVLAALIVLTVIGVFWGKTAWINFCQWQAESQLADRHAEAALQWITRAYEADTQNPETLLIMARVHRRSSQIESAVKDLTKLYQLTGNTEDLQREQWLVEAQVGDLQNLEQHLADMLIDPRGRAPDICETFVNSCVLNYRFHDAKRVLEVWQADFPEDPLPHYYRGRILEHEGDWNQAVTEFESALKLDPEHIPSAYNLARIRLTQNQVEAALDNYRSITELQPDHAAALVGTAICLRMQQEVDEAREMLAKAQAISEARMQKDFQRVGDPAYEAQSAIPREQGQLELAAGNYEQALAHLQEALERNPKDRKARLALANALRGQGKLEEAQDQLKIVEETQQAVKRLDECFYQLQQDLENAELRAEIGTIFLEYISEDQGIVWLKNALYYDPENQLAKQTLTDYYDKQQTPPDSSATQ</sequence>
<feature type="transmembrane region" description="Helical" evidence="4">
    <location>
        <begin position="20"/>
        <end position="38"/>
    </location>
</feature>
<dbReference type="InterPro" id="IPR051012">
    <property type="entry name" value="CellSynth/LPSAsmb/PSIAsmb"/>
</dbReference>
<evidence type="ECO:0000256" key="4">
    <source>
        <dbReference type="SAM" id="Phobius"/>
    </source>
</evidence>
<reference evidence="5 6" key="1">
    <citation type="submission" date="2019-02" db="EMBL/GenBank/DDBJ databases">
        <title>Deep-cultivation of Planctomycetes and their phenomic and genomic characterization uncovers novel biology.</title>
        <authorList>
            <person name="Wiegand S."/>
            <person name="Jogler M."/>
            <person name="Boedeker C."/>
            <person name="Pinto D."/>
            <person name="Vollmers J."/>
            <person name="Rivas-Marin E."/>
            <person name="Kohn T."/>
            <person name="Peeters S.H."/>
            <person name="Heuer A."/>
            <person name="Rast P."/>
            <person name="Oberbeckmann S."/>
            <person name="Bunk B."/>
            <person name="Jeske O."/>
            <person name="Meyerdierks A."/>
            <person name="Storesund J.E."/>
            <person name="Kallscheuer N."/>
            <person name="Luecker S."/>
            <person name="Lage O.M."/>
            <person name="Pohl T."/>
            <person name="Merkel B.J."/>
            <person name="Hornburger P."/>
            <person name="Mueller R.-W."/>
            <person name="Bruemmer F."/>
            <person name="Labrenz M."/>
            <person name="Spormann A.M."/>
            <person name="Op den Camp H."/>
            <person name="Overmann J."/>
            <person name="Amann R."/>
            <person name="Jetten M.S.M."/>
            <person name="Mascher T."/>
            <person name="Medema M.H."/>
            <person name="Devos D.P."/>
            <person name="Kaster A.-K."/>
            <person name="Ovreas L."/>
            <person name="Rohde M."/>
            <person name="Galperin M.Y."/>
            <person name="Jogler C."/>
        </authorList>
    </citation>
    <scope>NUCLEOTIDE SEQUENCE [LARGE SCALE GENOMIC DNA]</scope>
    <source>
        <strain evidence="5 6">HG66A1</strain>
    </source>
</reference>
<keyword evidence="4" id="KW-1133">Transmembrane helix</keyword>
<evidence type="ECO:0000256" key="2">
    <source>
        <dbReference type="ARBA" id="ARBA00022803"/>
    </source>
</evidence>
<evidence type="ECO:0000313" key="6">
    <source>
        <dbReference type="Proteomes" id="UP000320421"/>
    </source>
</evidence>
<evidence type="ECO:0000256" key="1">
    <source>
        <dbReference type="ARBA" id="ARBA00022737"/>
    </source>
</evidence>
<keyword evidence="4" id="KW-0472">Membrane</keyword>
<proteinExistence type="predicted"/>
<gene>
    <name evidence="5" type="primary">yrrB_4</name>
    <name evidence="5" type="ORF">HG66A1_45280</name>
</gene>
<keyword evidence="1" id="KW-0677">Repeat</keyword>
<dbReference type="PANTHER" id="PTHR45586:SF1">
    <property type="entry name" value="LIPOPOLYSACCHARIDE ASSEMBLY PROTEIN B"/>
    <property type="match status" value="1"/>
</dbReference>
<dbReference type="Pfam" id="PF14559">
    <property type="entry name" value="TPR_19"/>
    <property type="match status" value="1"/>
</dbReference>
<organism evidence="5 6">
    <name type="scientific">Gimesia chilikensis</name>
    <dbReference type="NCBI Taxonomy" id="2605989"/>
    <lineage>
        <taxon>Bacteria</taxon>
        <taxon>Pseudomonadati</taxon>
        <taxon>Planctomycetota</taxon>
        <taxon>Planctomycetia</taxon>
        <taxon>Planctomycetales</taxon>
        <taxon>Planctomycetaceae</taxon>
        <taxon>Gimesia</taxon>
    </lineage>
</organism>
<feature type="repeat" description="TPR" evidence="3">
    <location>
        <begin position="180"/>
        <end position="213"/>
    </location>
</feature>
<protein>
    <submittedName>
        <fullName evidence="5">TPR repeat-containing protein YrrB</fullName>
    </submittedName>
</protein>
<dbReference type="Pfam" id="PF07719">
    <property type="entry name" value="TPR_2"/>
    <property type="match status" value="1"/>
</dbReference>
<dbReference type="EMBL" id="CP036266">
    <property type="protein sequence ID" value="QDT22718.1"/>
    <property type="molecule type" value="Genomic_DNA"/>
</dbReference>
<dbReference type="Gene3D" id="1.25.40.10">
    <property type="entry name" value="Tetratricopeptide repeat domain"/>
    <property type="match status" value="3"/>
</dbReference>
<dbReference type="InterPro" id="IPR013105">
    <property type="entry name" value="TPR_2"/>
</dbReference>
<dbReference type="PROSITE" id="PS50005">
    <property type="entry name" value="TPR"/>
    <property type="match status" value="3"/>
</dbReference>
<dbReference type="SUPFAM" id="SSF48452">
    <property type="entry name" value="TPR-like"/>
    <property type="match status" value="2"/>
</dbReference>
<dbReference type="InterPro" id="IPR011990">
    <property type="entry name" value="TPR-like_helical_dom_sf"/>
</dbReference>
<keyword evidence="6" id="KW-1185">Reference proteome</keyword>